<accession>A0AAV8W6T6</accession>
<dbReference type="SUPFAM" id="SSF56112">
    <property type="entry name" value="Protein kinase-like (PK-like)"/>
    <property type="match status" value="1"/>
</dbReference>
<feature type="region of interest" description="Disordered" evidence="5">
    <location>
        <begin position="590"/>
        <end position="623"/>
    </location>
</feature>
<gene>
    <name evidence="7" type="ORF">NQ315_004146</name>
</gene>
<dbReference type="AlphaFoldDB" id="A0AAV8W6T6"/>
<reference evidence="7 8" key="1">
    <citation type="journal article" date="2023" name="Insect Mol. Biol.">
        <title>Genome sequencing provides insights into the evolution of gene families encoding plant cell wall-degrading enzymes in longhorned beetles.</title>
        <authorList>
            <person name="Shin N.R."/>
            <person name="Okamura Y."/>
            <person name="Kirsch R."/>
            <person name="Pauchet Y."/>
        </authorList>
    </citation>
    <scope>NUCLEOTIDE SEQUENCE [LARGE SCALE GENOMIC DNA]</scope>
    <source>
        <strain evidence="7">EAD_L_NR</strain>
    </source>
</reference>
<dbReference type="Pfam" id="PF00069">
    <property type="entry name" value="Pkinase"/>
    <property type="match status" value="1"/>
</dbReference>
<dbReference type="PANTHER" id="PTHR11909">
    <property type="entry name" value="CASEIN KINASE-RELATED"/>
    <property type="match status" value="1"/>
</dbReference>
<evidence type="ECO:0000259" key="6">
    <source>
        <dbReference type="PROSITE" id="PS50011"/>
    </source>
</evidence>
<dbReference type="InterPro" id="IPR008271">
    <property type="entry name" value="Ser/Thr_kinase_AS"/>
</dbReference>
<evidence type="ECO:0000256" key="3">
    <source>
        <dbReference type="ARBA" id="ARBA00022840"/>
    </source>
</evidence>
<evidence type="ECO:0000256" key="5">
    <source>
        <dbReference type="SAM" id="MobiDB-lite"/>
    </source>
</evidence>
<protein>
    <recommendedName>
        <fullName evidence="1">non-specific serine/threonine protein kinase</fullName>
        <ecNumber evidence="1">2.7.11.1</ecNumber>
    </recommendedName>
</protein>
<keyword evidence="8" id="KW-1185">Reference proteome</keyword>
<evidence type="ECO:0000256" key="4">
    <source>
        <dbReference type="PROSITE-ProRule" id="PRU10141"/>
    </source>
</evidence>
<dbReference type="SMART" id="SM00220">
    <property type="entry name" value="S_TKc"/>
    <property type="match status" value="1"/>
</dbReference>
<keyword evidence="3 4" id="KW-0067">ATP-binding</keyword>
<evidence type="ECO:0000256" key="1">
    <source>
        <dbReference type="ARBA" id="ARBA00012513"/>
    </source>
</evidence>
<name>A0AAV8W6T6_9CUCU</name>
<keyword evidence="2 4" id="KW-0547">Nucleotide-binding</keyword>
<dbReference type="InterPro" id="IPR050235">
    <property type="entry name" value="CK1_Ser-Thr_kinase"/>
</dbReference>
<dbReference type="EMBL" id="JANEYG010000007">
    <property type="protein sequence ID" value="KAJ8922209.1"/>
    <property type="molecule type" value="Genomic_DNA"/>
</dbReference>
<feature type="compositionally biased region" description="Basic residues" evidence="5">
    <location>
        <begin position="606"/>
        <end position="616"/>
    </location>
</feature>
<dbReference type="PROSITE" id="PS00108">
    <property type="entry name" value="PROTEIN_KINASE_ST"/>
    <property type="match status" value="1"/>
</dbReference>
<dbReference type="EC" id="2.7.11.1" evidence="1"/>
<feature type="domain" description="Protein kinase" evidence="6">
    <location>
        <begin position="43"/>
        <end position="397"/>
    </location>
</feature>
<dbReference type="PROSITE" id="PS50011">
    <property type="entry name" value="PROTEIN_KINASE_DOM"/>
    <property type="match status" value="1"/>
</dbReference>
<dbReference type="PROSITE" id="PS00107">
    <property type="entry name" value="PROTEIN_KINASE_ATP"/>
    <property type="match status" value="1"/>
</dbReference>
<dbReference type="InterPro" id="IPR011009">
    <property type="entry name" value="Kinase-like_dom_sf"/>
</dbReference>
<sequence>MPRRCNDSESDDEPPRKKGSSGISNGIDIKEGEVVSDILGKKWKLGKPIGIGGFGQIFQAADKASSDTNTNSTSYVAKIERHKSGPLFVEINCYLRIAKPEIIEEWKRDRNLSFLGMPHYIASGSHAYRGEKYRFLILPRYEKDLQEVFQEKKVFNLKTVLVISTQILDVLEYIHSQGYVHSDIKASNIMLGKPVIKSVVPSRREAPLPTRVIGTRGLQKRRKKISVRNLRPIGNVNYIDDIPYLDEVLNTYNKNYNNNIVSPKREEKRDKTDRVYLLDYGLASKYVLVNGQHREFCRDERRAHAGTVLFCSRDAHKGVPSRRSDLESLAYNMVYWLTGSLPWLDDVDQPDVVEKKKIRCFKDLKNFLEICFNNDYPSFLLDYFNYLNELQFETPYLTFKKSPDYEYIRKLFSKAIRTNGYKNDSKLDFENLESAKSRQKKGSRKLIGCENKKLYPTRFLMSNPLMPLDSNIIFKRPKLRKKVKNKKIKDSAMNWSKILMDPETIMKQATKERKTEGSDLIPMSLTAKDLNNMNPTYAMLEVFNKCKDRDASPKHKGDSPGEVDNIDGYTPAMMSVYKRMKERQELEYEQAVSSNTKVNSKSGRCSSKRRLTKRVKRSESPTVAKPFSRVKSLITVLLKKETVQLKKGKTIPPRRTYSLRG</sequence>
<dbReference type="GO" id="GO:0005524">
    <property type="term" value="F:ATP binding"/>
    <property type="evidence" value="ECO:0007669"/>
    <property type="project" value="UniProtKB-UniRule"/>
</dbReference>
<dbReference type="Gene3D" id="1.10.510.10">
    <property type="entry name" value="Transferase(Phosphotransferase) domain 1"/>
    <property type="match status" value="2"/>
</dbReference>
<organism evidence="7 8">
    <name type="scientific">Exocentrus adspersus</name>
    <dbReference type="NCBI Taxonomy" id="1586481"/>
    <lineage>
        <taxon>Eukaryota</taxon>
        <taxon>Metazoa</taxon>
        <taxon>Ecdysozoa</taxon>
        <taxon>Arthropoda</taxon>
        <taxon>Hexapoda</taxon>
        <taxon>Insecta</taxon>
        <taxon>Pterygota</taxon>
        <taxon>Neoptera</taxon>
        <taxon>Endopterygota</taxon>
        <taxon>Coleoptera</taxon>
        <taxon>Polyphaga</taxon>
        <taxon>Cucujiformia</taxon>
        <taxon>Chrysomeloidea</taxon>
        <taxon>Cerambycidae</taxon>
        <taxon>Lamiinae</taxon>
        <taxon>Acanthocinini</taxon>
        <taxon>Exocentrus</taxon>
    </lineage>
</organism>
<dbReference type="InterPro" id="IPR000719">
    <property type="entry name" value="Prot_kinase_dom"/>
</dbReference>
<feature type="region of interest" description="Disordered" evidence="5">
    <location>
        <begin position="1"/>
        <end position="25"/>
    </location>
</feature>
<dbReference type="GO" id="GO:0004674">
    <property type="term" value="F:protein serine/threonine kinase activity"/>
    <property type="evidence" value="ECO:0007669"/>
    <property type="project" value="UniProtKB-EC"/>
</dbReference>
<dbReference type="InterPro" id="IPR017441">
    <property type="entry name" value="Protein_kinase_ATP_BS"/>
</dbReference>
<evidence type="ECO:0000313" key="7">
    <source>
        <dbReference type="EMBL" id="KAJ8922209.1"/>
    </source>
</evidence>
<dbReference type="Proteomes" id="UP001159042">
    <property type="component" value="Unassembled WGS sequence"/>
</dbReference>
<comment type="caution">
    <text evidence="7">The sequence shown here is derived from an EMBL/GenBank/DDBJ whole genome shotgun (WGS) entry which is preliminary data.</text>
</comment>
<proteinExistence type="predicted"/>
<feature type="binding site" evidence="4">
    <location>
        <position position="78"/>
    </location>
    <ligand>
        <name>ATP</name>
        <dbReference type="ChEBI" id="CHEBI:30616"/>
    </ligand>
</feature>
<feature type="compositionally biased region" description="Polar residues" evidence="5">
    <location>
        <begin position="591"/>
        <end position="605"/>
    </location>
</feature>
<evidence type="ECO:0000313" key="8">
    <source>
        <dbReference type="Proteomes" id="UP001159042"/>
    </source>
</evidence>
<evidence type="ECO:0000256" key="2">
    <source>
        <dbReference type="ARBA" id="ARBA00022741"/>
    </source>
</evidence>